<dbReference type="Pfam" id="PF04073">
    <property type="entry name" value="tRNA_edit"/>
    <property type="match status" value="1"/>
</dbReference>
<protein>
    <submittedName>
        <fullName evidence="2">Prolyl-tRNA editing enzyme YbaK/EbsC (Cys-tRNA(Pro) deacylase)</fullName>
    </submittedName>
</protein>
<feature type="domain" description="YbaK/aminoacyl-tRNA synthetase-associated" evidence="1">
    <location>
        <begin position="27"/>
        <end position="143"/>
    </location>
</feature>
<accession>A0A2T4ZFZ2</accession>
<dbReference type="Gene3D" id="3.90.960.10">
    <property type="entry name" value="YbaK/aminoacyl-tRNA synthetase-associated domain"/>
    <property type="match status" value="1"/>
</dbReference>
<dbReference type="SUPFAM" id="SSF55826">
    <property type="entry name" value="YbaK/ProRS associated domain"/>
    <property type="match status" value="1"/>
</dbReference>
<evidence type="ECO:0000313" key="3">
    <source>
        <dbReference type="Proteomes" id="UP000241808"/>
    </source>
</evidence>
<dbReference type="OrthoDB" id="9798760at2"/>
<reference evidence="2 3" key="1">
    <citation type="submission" date="2018-04" db="EMBL/GenBank/DDBJ databases">
        <title>Genomic Encyclopedia of Archaeal and Bacterial Type Strains, Phase II (KMG-II): from individual species to whole genera.</title>
        <authorList>
            <person name="Goeker M."/>
        </authorList>
    </citation>
    <scope>NUCLEOTIDE SEQUENCE [LARGE SCALE GENOMIC DNA]</scope>
    <source>
        <strain evidence="2 3">DSM 25521</strain>
    </source>
</reference>
<proteinExistence type="predicted"/>
<dbReference type="InterPro" id="IPR007214">
    <property type="entry name" value="YbaK/aa-tRNA-synth-assoc-dom"/>
</dbReference>
<dbReference type="CDD" id="cd04333">
    <property type="entry name" value="ProX_deacylase"/>
    <property type="match status" value="1"/>
</dbReference>
<dbReference type="AlphaFoldDB" id="A0A2T4ZFZ2"/>
<dbReference type="EMBL" id="PZZL01000002">
    <property type="protein sequence ID" value="PTM60834.1"/>
    <property type="molecule type" value="Genomic_DNA"/>
</dbReference>
<dbReference type="RefSeq" id="WP_108174778.1">
    <property type="nucleotide sequence ID" value="NZ_PZZL01000002.1"/>
</dbReference>
<dbReference type="InterPro" id="IPR036754">
    <property type="entry name" value="YbaK/aa-tRNA-synt-asso_dom_sf"/>
</dbReference>
<gene>
    <name evidence="2" type="ORF">C8P69_102218</name>
</gene>
<sequence>MAGSVDRVRDALTAAGHADAIVTFPASTRTAADAAAAVGCEVAQIAKSILFRAGERPVLVVASGANRIDAAKVSRIVGMSVERPDASWVRQVTGFAIGGVAPVGHLTPPVVLIDQDLGKLDRIWAAAGAPNAVFETRFDDLVRISGGQVADIAEG</sequence>
<keyword evidence="3" id="KW-1185">Reference proteome</keyword>
<evidence type="ECO:0000259" key="1">
    <source>
        <dbReference type="Pfam" id="PF04073"/>
    </source>
</evidence>
<dbReference type="GO" id="GO:0002161">
    <property type="term" value="F:aminoacyl-tRNA deacylase activity"/>
    <property type="evidence" value="ECO:0007669"/>
    <property type="project" value="InterPro"/>
</dbReference>
<name>A0A2T4ZFZ2_9HYPH</name>
<organism evidence="2 3">
    <name type="scientific">Phreatobacter oligotrophus</name>
    <dbReference type="NCBI Taxonomy" id="1122261"/>
    <lineage>
        <taxon>Bacteria</taxon>
        <taxon>Pseudomonadati</taxon>
        <taxon>Pseudomonadota</taxon>
        <taxon>Alphaproteobacteria</taxon>
        <taxon>Hyphomicrobiales</taxon>
        <taxon>Phreatobacteraceae</taxon>
        <taxon>Phreatobacter</taxon>
    </lineage>
</organism>
<dbReference type="Proteomes" id="UP000241808">
    <property type="component" value="Unassembled WGS sequence"/>
</dbReference>
<comment type="caution">
    <text evidence="2">The sequence shown here is derived from an EMBL/GenBank/DDBJ whole genome shotgun (WGS) entry which is preliminary data.</text>
</comment>
<evidence type="ECO:0000313" key="2">
    <source>
        <dbReference type="EMBL" id="PTM60834.1"/>
    </source>
</evidence>
<dbReference type="PANTHER" id="PTHR30411">
    <property type="entry name" value="CYTOPLASMIC PROTEIN"/>
    <property type="match status" value="1"/>
</dbReference>
<dbReference type="PANTHER" id="PTHR30411:SF1">
    <property type="entry name" value="CYTOPLASMIC PROTEIN"/>
    <property type="match status" value="1"/>
</dbReference>